<dbReference type="Pfam" id="PF06367">
    <property type="entry name" value="Drf_FH3"/>
    <property type="match status" value="1"/>
</dbReference>
<keyword evidence="3" id="KW-1185">Reference proteome</keyword>
<evidence type="ECO:0000313" key="3">
    <source>
        <dbReference type="Proteomes" id="UP001160148"/>
    </source>
</evidence>
<comment type="caution">
    <text evidence="2">The sequence shown here is derived from an EMBL/GenBank/DDBJ whole genome shotgun (WGS) entry which is preliminary data.</text>
</comment>
<organism evidence="2 3">
    <name type="scientific">Macrosiphum euphorbiae</name>
    <name type="common">potato aphid</name>
    <dbReference type="NCBI Taxonomy" id="13131"/>
    <lineage>
        <taxon>Eukaryota</taxon>
        <taxon>Metazoa</taxon>
        <taxon>Ecdysozoa</taxon>
        <taxon>Arthropoda</taxon>
        <taxon>Hexapoda</taxon>
        <taxon>Insecta</taxon>
        <taxon>Pterygota</taxon>
        <taxon>Neoptera</taxon>
        <taxon>Paraneoptera</taxon>
        <taxon>Hemiptera</taxon>
        <taxon>Sternorrhyncha</taxon>
        <taxon>Aphidomorpha</taxon>
        <taxon>Aphidoidea</taxon>
        <taxon>Aphididae</taxon>
        <taxon>Macrosiphini</taxon>
        <taxon>Macrosiphum</taxon>
    </lineage>
</organism>
<reference evidence="2 3" key="1">
    <citation type="submission" date="2023-01" db="EMBL/GenBank/DDBJ databases">
        <authorList>
            <person name="Whitehead M."/>
        </authorList>
    </citation>
    <scope>NUCLEOTIDE SEQUENCE [LARGE SCALE GENOMIC DNA]</scope>
</reference>
<dbReference type="Proteomes" id="UP001160148">
    <property type="component" value="Unassembled WGS sequence"/>
</dbReference>
<accession>A0AAV0WXB5</accession>
<dbReference type="InterPro" id="IPR011989">
    <property type="entry name" value="ARM-like"/>
</dbReference>
<feature type="domain" description="Formin FH3" evidence="1">
    <location>
        <begin position="24"/>
        <end position="82"/>
    </location>
</feature>
<dbReference type="EMBL" id="CARXXK010000003">
    <property type="protein sequence ID" value="CAI6360216.1"/>
    <property type="molecule type" value="Genomic_DNA"/>
</dbReference>
<protein>
    <recommendedName>
        <fullName evidence="1">Formin FH3 domain-containing protein</fullName>
    </recommendedName>
</protein>
<evidence type="ECO:0000259" key="1">
    <source>
        <dbReference type="Pfam" id="PF06367"/>
    </source>
</evidence>
<dbReference type="InterPro" id="IPR010472">
    <property type="entry name" value="FH3_dom"/>
</dbReference>
<evidence type="ECO:0000313" key="2">
    <source>
        <dbReference type="EMBL" id="CAI6360216.1"/>
    </source>
</evidence>
<sequence>MTLYKEYAHECAKVLLMIWTETLAYYRDNLTLKTAIKSFVNAVLSYGPGQESLKFRLHLRYEFLQLGFKNIINKLREHVNQTCNSLRWFVMKMKMN</sequence>
<dbReference type="AlphaFoldDB" id="A0AAV0WXB5"/>
<dbReference type="Gene3D" id="1.25.10.10">
    <property type="entry name" value="Leucine-rich Repeat Variant"/>
    <property type="match status" value="1"/>
</dbReference>
<gene>
    <name evidence="2" type="ORF">MEUPH1_LOCUS15538</name>
</gene>
<dbReference type="InterPro" id="IPR016024">
    <property type="entry name" value="ARM-type_fold"/>
</dbReference>
<dbReference type="SUPFAM" id="SSF48371">
    <property type="entry name" value="ARM repeat"/>
    <property type="match status" value="1"/>
</dbReference>
<name>A0AAV0WXB5_9HEMI</name>
<dbReference type="GO" id="GO:0003779">
    <property type="term" value="F:actin binding"/>
    <property type="evidence" value="ECO:0007669"/>
    <property type="project" value="InterPro"/>
</dbReference>
<proteinExistence type="predicted"/>